<reference evidence="2 3" key="1">
    <citation type="submission" date="2022-05" db="EMBL/GenBank/DDBJ databases">
        <authorList>
            <consortium name="Genoscope - CEA"/>
            <person name="William W."/>
        </authorList>
    </citation>
    <scope>NUCLEOTIDE SEQUENCE [LARGE SCALE GENOMIC DNA]</scope>
</reference>
<dbReference type="EMBL" id="CALNXI010000088">
    <property type="protein sequence ID" value="CAH3018475.1"/>
    <property type="molecule type" value="Genomic_DNA"/>
</dbReference>
<dbReference type="PROSITE" id="PS50097">
    <property type="entry name" value="BTB"/>
    <property type="match status" value="1"/>
</dbReference>
<dbReference type="InterPro" id="IPR011333">
    <property type="entry name" value="SKP1/BTB/POZ_sf"/>
</dbReference>
<gene>
    <name evidence="2" type="ORF">PEVE_00043313</name>
</gene>
<dbReference type="InterPro" id="IPR000210">
    <property type="entry name" value="BTB/POZ_dom"/>
</dbReference>
<dbReference type="PANTHER" id="PTHR45774">
    <property type="entry name" value="BTB/POZ DOMAIN-CONTAINING"/>
    <property type="match status" value="1"/>
</dbReference>
<sequence>MASTQAEERWQTKRRTFMERNEYMWNKSLMSDVKFGFPNTTDTSTYKTVIPAHKYVLAVGSPVFYAMFYGSMKEERDIIEITDSDPDSFLHFLRFLYCDEANFVEVVSAIKVWYLAEKYDVPSLSRVCVNFLDGNMDPLRAFDIIPYAKKLGDEGLEEACWEVIEYNAEVIAYDETFLDIKHEFVVSFLERSHLVITEVDLFNAVDRWAAKQCEDEGMETDGPTKRSVLGDSLVQKIRFPLMSPKEFSDLVLPKNILTQDEIIHVFKSFYSDYSDVVAPMFEFRPRVSSAPSPPMLSFTFSLNPLLRTSWQYVFESAMLSFEVSRPILLCGFQFLFNPTATSGCVSVTMWRRGVKMKQLIAKSRPDTWNTDSFHGQNKVFFNRPFTVDAETCYTIELLGASSHSPSYYVTNDSSGFDTYPVQEDITTDENYDVTLKFCEGLRVDEISLNRPYFGHIEKVLFTEKDCSLE</sequence>
<feature type="domain" description="BTB" evidence="1">
    <location>
        <begin position="31"/>
        <end position="105"/>
    </location>
</feature>
<dbReference type="Pfam" id="PF07707">
    <property type="entry name" value="BACK"/>
    <property type="match status" value="1"/>
</dbReference>
<dbReference type="SMART" id="SM00225">
    <property type="entry name" value="BTB"/>
    <property type="match status" value="1"/>
</dbReference>
<dbReference type="PANTHER" id="PTHR45774:SF3">
    <property type="entry name" value="BTB (POZ) DOMAIN-CONTAINING 2B-RELATED"/>
    <property type="match status" value="1"/>
</dbReference>
<dbReference type="Gene3D" id="1.25.40.420">
    <property type="match status" value="1"/>
</dbReference>
<dbReference type="Proteomes" id="UP001159427">
    <property type="component" value="Unassembled WGS sequence"/>
</dbReference>
<dbReference type="InterPro" id="IPR011705">
    <property type="entry name" value="BACK"/>
</dbReference>
<evidence type="ECO:0000313" key="2">
    <source>
        <dbReference type="EMBL" id="CAH3018475.1"/>
    </source>
</evidence>
<evidence type="ECO:0000313" key="3">
    <source>
        <dbReference type="Proteomes" id="UP001159427"/>
    </source>
</evidence>
<dbReference type="Pfam" id="PF00651">
    <property type="entry name" value="BTB"/>
    <property type="match status" value="1"/>
</dbReference>
<dbReference type="Gene3D" id="3.30.710.10">
    <property type="entry name" value="Potassium Channel Kv1.1, Chain A"/>
    <property type="match status" value="1"/>
</dbReference>
<keyword evidence="3" id="KW-1185">Reference proteome</keyword>
<name>A0ABN8LMT6_9CNID</name>
<dbReference type="SUPFAM" id="SSF54695">
    <property type="entry name" value="POZ domain"/>
    <property type="match status" value="1"/>
</dbReference>
<evidence type="ECO:0000259" key="1">
    <source>
        <dbReference type="PROSITE" id="PS50097"/>
    </source>
</evidence>
<protein>
    <recommendedName>
        <fullName evidence="1">BTB domain-containing protein</fullName>
    </recommendedName>
</protein>
<dbReference type="Gene3D" id="2.60.120.820">
    <property type="entry name" value="PHR domain"/>
    <property type="match status" value="1"/>
</dbReference>
<dbReference type="SMART" id="SM00875">
    <property type="entry name" value="BACK"/>
    <property type="match status" value="1"/>
</dbReference>
<comment type="caution">
    <text evidence="2">The sequence shown here is derived from an EMBL/GenBank/DDBJ whole genome shotgun (WGS) entry which is preliminary data.</text>
</comment>
<proteinExistence type="predicted"/>
<organism evidence="2 3">
    <name type="scientific">Porites evermanni</name>
    <dbReference type="NCBI Taxonomy" id="104178"/>
    <lineage>
        <taxon>Eukaryota</taxon>
        <taxon>Metazoa</taxon>
        <taxon>Cnidaria</taxon>
        <taxon>Anthozoa</taxon>
        <taxon>Hexacorallia</taxon>
        <taxon>Scleractinia</taxon>
        <taxon>Fungiina</taxon>
        <taxon>Poritidae</taxon>
        <taxon>Porites</taxon>
    </lineage>
</organism>
<accession>A0ABN8LMT6</accession>
<dbReference type="InterPro" id="IPR038648">
    <property type="entry name" value="PHR_sf"/>
</dbReference>